<sequence length="191" mass="19960">MKLTFFLTCALFAIGLNAYALPKTILEGENGIIVEDDGNTKIDGETGITTNAQGQTTNIGGGSGITLTPSSNGAASAKGNKTSGAAAEGSTTNGNGAKTNGTGADGLIALLGALGGTSSSKKNGTTGQELPTSQLRVWIEDEWYSSSAPAEGAAALKAERRQRKLRQKLKARRHQLKHQRQKHQQLNRKIL</sequence>
<dbReference type="AlphaFoldDB" id="A0A8H4RI91"/>
<evidence type="ECO:0000256" key="2">
    <source>
        <dbReference type="SAM" id="SignalP"/>
    </source>
</evidence>
<proteinExistence type="predicted"/>
<keyword evidence="4" id="KW-1185">Reference proteome</keyword>
<feature type="compositionally biased region" description="Polar residues" evidence="1">
    <location>
        <begin position="47"/>
        <end position="58"/>
    </location>
</feature>
<keyword evidence="2" id="KW-0732">Signal</keyword>
<evidence type="ECO:0000256" key="1">
    <source>
        <dbReference type="SAM" id="MobiDB-lite"/>
    </source>
</evidence>
<gene>
    <name evidence="3" type="ORF">G7Y89_g8766</name>
</gene>
<name>A0A8H4RI91_9HELO</name>
<evidence type="ECO:0000313" key="3">
    <source>
        <dbReference type="EMBL" id="KAF4629380.1"/>
    </source>
</evidence>
<protein>
    <submittedName>
        <fullName evidence="3">Uncharacterized protein</fullName>
    </submittedName>
</protein>
<dbReference type="EMBL" id="JAAMPI010000685">
    <property type="protein sequence ID" value="KAF4629380.1"/>
    <property type="molecule type" value="Genomic_DNA"/>
</dbReference>
<dbReference type="Proteomes" id="UP000566819">
    <property type="component" value="Unassembled WGS sequence"/>
</dbReference>
<evidence type="ECO:0000313" key="4">
    <source>
        <dbReference type="Proteomes" id="UP000566819"/>
    </source>
</evidence>
<feature type="region of interest" description="Disordered" evidence="1">
    <location>
        <begin position="171"/>
        <end position="191"/>
    </location>
</feature>
<comment type="caution">
    <text evidence="3">The sequence shown here is derived from an EMBL/GenBank/DDBJ whole genome shotgun (WGS) entry which is preliminary data.</text>
</comment>
<feature type="region of interest" description="Disordered" evidence="1">
    <location>
        <begin position="37"/>
        <end position="99"/>
    </location>
</feature>
<feature type="chain" id="PRO_5034441174" evidence="2">
    <location>
        <begin position="19"/>
        <end position="191"/>
    </location>
</feature>
<dbReference type="OrthoDB" id="4851624at2759"/>
<organism evidence="3 4">
    <name type="scientific">Cudoniella acicularis</name>
    <dbReference type="NCBI Taxonomy" id="354080"/>
    <lineage>
        <taxon>Eukaryota</taxon>
        <taxon>Fungi</taxon>
        <taxon>Dikarya</taxon>
        <taxon>Ascomycota</taxon>
        <taxon>Pezizomycotina</taxon>
        <taxon>Leotiomycetes</taxon>
        <taxon>Helotiales</taxon>
        <taxon>Tricladiaceae</taxon>
        <taxon>Cudoniella</taxon>
    </lineage>
</organism>
<feature type="compositionally biased region" description="Polar residues" evidence="1">
    <location>
        <begin position="65"/>
        <end position="83"/>
    </location>
</feature>
<accession>A0A8H4RI91</accession>
<feature type="signal peptide" evidence="2">
    <location>
        <begin position="1"/>
        <end position="18"/>
    </location>
</feature>
<reference evidence="3 4" key="1">
    <citation type="submission" date="2020-03" db="EMBL/GenBank/DDBJ databases">
        <title>Draft Genome Sequence of Cudoniella acicularis.</title>
        <authorList>
            <person name="Buettner E."/>
            <person name="Kellner H."/>
        </authorList>
    </citation>
    <scope>NUCLEOTIDE SEQUENCE [LARGE SCALE GENOMIC DNA]</scope>
    <source>
        <strain evidence="3 4">DSM 108380</strain>
    </source>
</reference>